<dbReference type="PANTHER" id="PTHR40515:SF1">
    <property type="entry name" value="CILIA- AND FLAGELLA-ASSOCIATED PROTEIN 157"/>
    <property type="match status" value="1"/>
</dbReference>
<dbReference type="Proteomes" id="UP000256970">
    <property type="component" value="Unassembled WGS sequence"/>
</dbReference>
<feature type="region of interest" description="Disordered" evidence="2">
    <location>
        <begin position="820"/>
        <end position="853"/>
    </location>
</feature>
<name>A0A383WDT0_TETOB</name>
<evidence type="ECO:0000256" key="1">
    <source>
        <dbReference type="SAM" id="Coils"/>
    </source>
</evidence>
<feature type="region of interest" description="Disordered" evidence="2">
    <location>
        <begin position="349"/>
        <end position="410"/>
    </location>
</feature>
<feature type="compositionally biased region" description="Polar residues" evidence="2">
    <location>
        <begin position="373"/>
        <end position="384"/>
    </location>
</feature>
<keyword evidence="4" id="KW-1185">Reference proteome</keyword>
<feature type="compositionally biased region" description="Polar residues" evidence="2">
    <location>
        <begin position="391"/>
        <end position="409"/>
    </location>
</feature>
<reference evidence="3 4" key="1">
    <citation type="submission" date="2016-10" db="EMBL/GenBank/DDBJ databases">
        <authorList>
            <person name="Cai Z."/>
        </authorList>
    </citation>
    <scope>NUCLEOTIDE SEQUENCE [LARGE SCALE GENOMIC DNA]</scope>
</reference>
<feature type="coiled-coil region" evidence="1">
    <location>
        <begin position="172"/>
        <end position="214"/>
    </location>
</feature>
<feature type="region of interest" description="Disordered" evidence="2">
    <location>
        <begin position="755"/>
        <end position="802"/>
    </location>
</feature>
<evidence type="ECO:0000313" key="3">
    <source>
        <dbReference type="EMBL" id="SZX74856.1"/>
    </source>
</evidence>
<feature type="compositionally biased region" description="Low complexity" evidence="2">
    <location>
        <begin position="762"/>
        <end position="785"/>
    </location>
</feature>
<gene>
    <name evidence="3" type="ORF">BQ4739_LOCUS15174</name>
</gene>
<feature type="region of interest" description="Disordered" evidence="2">
    <location>
        <begin position="114"/>
        <end position="162"/>
    </location>
</feature>
<feature type="compositionally biased region" description="Polar residues" evidence="2">
    <location>
        <begin position="540"/>
        <end position="552"/>
    </location>
</feature>
<evidence type="ECO:0000256" key="2">
    <source>
        <dbReference type="SAM" id="MobiDB-lite"/>
    </source>
</evidence>
<feature type="compositionally biased region" description="Low complexity" evidence="2">
    <location>
        <begin position="479"/>
        <end position="495"/>
    </location>
</feature>
<dbReference type="AlphaFoldDB" id="A0A383WDT0"/>
<sequence>MSTSSSAVAGGEAVGAAWCTSTSCTAGSLLLQSSGAPATPAVFRRLSQANLTTMKQPGAASDVQQLTSLQCRKLEAELQLWKCKHADAVKELDRRQDSYMRREEQLKLQLAALTQTQEAGDSSGGTSSDGSSSSSPHDEPGPDDTGQPAASSSRAPKVPKPLTLQEMQEQVLRGLDDLLQRQKLQMRTEEAQQLRQFRSRLAEIEGQLQACKQAAAAHQGDWMDKTVALREELGRTQEIAAKLDAMYKLAEEEAAQCRVQFKAQEDDRQHLVRQLIAVKQENSRLRQEHSALQEELDAIIALALEAEAGRPADTAAAGLWGSAALHAAGARPSTSDSSLAAAINDVVSRRGSSSSAQSGGGTGGRVRPLTAGPSRQHSHAQPVQQARPWSAATQQQHGHVRSNVDTTEQGALGDPAAVQAKMERYSHVIQQLKKLLESERRQLRQAHAAYTAELSRRSELQGLLLSSIQTAKQQHRATEAAAAAQQRQQQQASQAPPWADERPRSKAARSRPVSCRPMTGHSSSSSNQLLGSGRLASPSRPASGSVLQAADGQQQPLGQAGWEALLEQLLVRRDVLELLFSRSFPELMEGPREGVSSSSSRQAHEVQPAELYERWVACQQQRHQEEQQQQQQQQYGLGETSPPGTDHSGVLHDDGLECSDSEGGSSSADCDSTAYTAADEAAAGTGGMSVSGAAADESCDAAACMSSEQHQQVDNAAEQQSTEAAHVTLGGLSAPVMPSFPARQPLHHTVVRRPRSGLVQHQPGPAGATRRPASAAAAAASQRAQLRQGNSPVRPATAACRHAPGQRGLLLQPSAAGGAAVGRALQRPGSSTSRKGGGLQELERPLSAGSEHAWKADAAKIAGSFLAGS</sequence>
<keyword evidence="1" id="KW-0175">Coiled coil</keyword>
<protein>
    <submittedName>
        <fullName evidence="3">Uncharacterized protein</fullName>
    </submittedName>
</protein>
<proteinExistence type="predicted"/>
<feature type="coiled-coil region" evidence="1">
    <location>
        <begin position="71"/>
        <end position="109"/>
    </location>
</feature>
<dbReference type="STRING" id="3088.A0A383WDT0"/>
<accession>A0A383WDT0</accession>
<feature type="coiled-coil region" evidence="1">
    <location>
        <begin position="247"/>
        <end position="302"/>
    </location>
</feature>
<dbReference type="PANTHER" id="PTHR40515">
    <property type="entry name" value="CILIA- AND FLAGELLA-ASSOCIATED PROTEIN 157"/>
    <property type="match status" value="1"/>
</dbReference>
<feature type="region of interest" description="Disordered" evidence="2">
    <location>
        <begin position="622"/>
        <end position="671"/>
    </location>
</feature>
<feature type="region of interest" description="Disordered" evidence="2">
    <location>
        <begin position="475"/>
        <end position="552"/>
    </location>
</feature>
<evidence type="ECO:0000313" key="4">
    <source>
        <dbReference type="Proteomes" id="UP000256970"/>
    </source>
</evidence>
<feature type="compositionally biased region" description="Low complexity" evidence="2">
    <location>
        <begin position="114"/>
        <end position="135"/>
    </location>
</feature>
<organism evidence="3 4">
    <name type="scientific">Tetradesmus obliquus</name>
    <name type="common">Green alga</name>
    <name type="synonym">Acutodesmus obliquus</name>
    <dbReference type="NCBI Taxonomy" id="3088"/>
    <lineage>
        <taxon>Eukaryota</taxon>
        <taxon>Viridiplantae</taxon>
        <taxon>Chlorophyta</taxon>
        <taxon>core chlorophytes</taxon>
        <taxon>Chlorophyceae</taxon>
        <taxon>CS clade</taxon>
        <taxon>Sphaeropleales</taxon>
        <taxon>Scenedesmaceae</taxon>
        <taxon>Tetradesmus</taxon>
    </lineage>
</organism>
<dbReference type="EMBL" id="FNXT01001221">
    <property type="protein sequence ID" value="SZX74856.1"/>
    <property type="molecule type" value="Genomic_DNA"/>
</dbReference>